<dbReference type="PANTHER" id="PTHR23534:SF1">
    <property type="entry name" value="MAJOR FACILITATOR SUPERFAMILY PROTEIN"/>
    <property type="match status" value="1"/>
</dbReference>
<dbReference type="Gene3D" id="1.20.1250.20">
    <property type="entry name" value="MFS general substrate transporter like domains"/>
    <property type="match status" value="1"/>
</dbReference>
<dbReference type="GO" id="GO:0022857">
    <property type="term" value="F:transmembrane transporter activity"/>
    <property type="evidence" value="ECO:0007669"/>
    <property type="project" value="InterPro"/>
</dbReference>
<feature type="transmembrane region" description="Helical" evidence="4">
    <location>
        <begin position="46"/>
        <end position="69"/>
    </location>
</feature>
<dbReference type="OrthoDB" id="8558006at2"/>
<keyword evidence="2 4" id="KW-1133">Transmembrane helix</keyword>
<dbReference type="PANTHER" id="PTHR23534">
    <property type="entry name" value="MFS PERMEASE"/>
    <property type="match status" value="1"/>
</dbReference>
<keyword evidence="1 4" id="KW-0812">Transmembrane</keyword>
<evidence type="ECO:0000313" key="6">
    <source>
        <dbReference type="EMBL" id="KAB0266218.1"/>
    </source>
</evidence>
<dbReference type="InterPro" id="IPR011701">
    <property type="entry name" value="MFS"/>
</dbReference>
<evidence type="ECO:0000256" key="1">
    <source>
        <dbReference type="ARBA" id="ARBA00022692"/>
    </source>
</evidence>
<proteinExistence type="predicted"/>
<reference evidence="6 7" key="1">
    <citation type="journal article" date="2019" name="Microorganisms">
        <title>Genome Insights into the Novel Species Microvirga brassicacearum, a Rapeseed Endophyte with Biotechnological Potential.</title>
        <authorList>
            <person name="Jimenez-Gomez A."/>
            <person name="Saati-Santamaria Z."/>
            <person name="Igual J.M."/>
            <person name="Rivas R."/>
            <person name="Mateos P.F."/>
            <person name="Garcia-Fraile P."/>
        </authorList>
    </citation>
    <scope>NUCLEOTIDE SEQUENCE [LARGE SCALE GENOMIC DNA]</scope>
    <source>
        <strain evidence="6 7">CDVBN77</strain>
    </source>
</reference>
<evidence type="ECO:0000256" key="4">
    <source>
        <dbReference type="SAM" id="Phobius"/>
    </source>
</evidence>
<feature type="transmembrane region" description="Helical" evidence="4">
    <location>
        <begin position="342"/>
        <end position="362"/>
    </location>
</feature>
<sequence length="396" mass="41204">MHAGDTLAKRNALVLAVAQALGGANPAIVVSLGGMVGQMLAENKQFATVPVSLSHLGLALGTIPAAMLMKRAGRRTGYVMGGSIGVLAGCMAAFGIASTSFLIFCLGTFIAGFYSSFVQSYRFAATDTASDGFRPRAIAWVMSGGIAAGIVGPQTVIWTQDLIDNVPFAGAFLGQAALALVAIVVVAFLRAPPVVAKSTVGGGRPLREIVSQPRFIVAVVAGLVSYALMSFMMTAAPLAMIGCGLPVGAAALGIQWHILAMFVPSFFTGRLIVRFGKERVTATGLILIALAAVVGLSGLTVWHFWTVLVLLGLGWNLGFIGATALVTDCYRPEERAKVQAANDFLVFGATATASFGSGTLLNASGWDLVNWLVFPPIMIALALLFWQNRGKIVVPA</sequence>
<gene>
    <name evidence="6" type="ORF">FEZ63_15035</name>
</gene>
<evidence type="ECO:0000313" key="7">
    <source>
        <dbReference type="Proteomes" id="UP000325684"/>
    </source>
</evidence>
<name>A0A5N3P921_9HYPH</name>
<dbReference type="PROSITE" id="PS50850">
    <property type="entry name" value="MFS"/>
    <property type="match status" value="1"/>
</dbReference>
<organism evidence="6 7">
    <name type="scientific">Microvirga brassicacearum</name>
    <dbReference type="NCBI Taxonomy" id="2580413"/>
    <lineage>
        <taxon>Bacteria</taxon>
        <taxon>Pseudomonadati</taxon>
        <taxon>Pseudomonadota</taxon>
        <taxon>Alphaproteobacteria</taxon>
        <taxon>Hyphomicrobiales</taxon>
        <taxon>Methylobacteriaceae</taxon>
        <taxon>Microvirga</taxon>
    </lineage>
</organism>
<evidence type="ECO:0000256" key="2">
    <source>
        <dbReference type="ARBA" id="ARBA00022989"/>
    </source>
</evidence>
<keyword evidence="7" id="KW-1185">Reference proteome</keyword>
<feature type="transmembrane region" description="Helical" evidence="4">
    <location>
        <begin position="215"/>
        <end position="242"/>
    </location>
</feature>
<dbReference type="AlphaFoldDB" id="A0A5N3P921"/>
<accession>A0A5N3P921</accession>
<comment type="caution">
    <text evidence="6">The sequence shown here is derived from an EMBL/GenBank/DDBJ whole genome shotgun (WGS) entry which is preliminary data.</text>
</comment>
<feature type="transmembrane region" description="Helical" evidence="4">
    <location>
        <begin position="12"/>
        <end position="34"/>
    </location>
</feature>
<keyword evidence="3 4" id="KW-0472">Membrane</keyword>
<feature type="transmembrane region" description="Helical" evidence="4">
    <location>
        <begin position="254"/>
        <end position="273"/>
    </location>
</feature>
<dbReference type="SUPFAM" id="SSF103473">
    <property type="entry name" value="MFS general substrate transporter"/>
    <property type="match status" value="1"/>
</dbReference>
<dbReference type="Proteomes" id="UP000325684">
    <property type="component" value="Unassembled WGS sequence"/>
</dbReference>
<dbReference type="EMBL" id="VCMV01000024">
    <property type="protein sequence ID" value="KAB0266218.1"/>
    <property type="molecule type" value="Genomic_DNA"/>
</dbReference>
<feature type="transmembrane region" description="Helical" evidence="4">
    <location>
        <begin position="311"/>
        <end position="330"/>
    </location>
</feature>
<feature type="transmembrane region" description="Helical" evidence="4">
    <location>
        <begin position="101"/>
        <end position="125"/>
    </location>
</feature>
<feature type="transmembrane region" description="Helical" evidence="4">
    <location>
        <begin position="168"/>
        <end position="189"/>
    </location>
</feature>
<feature type="transmembrane region" description="Helical" evidence="4">
    <location>
        <begin position="137"/>
        <end position="156"/>
    </location>
</feature>
<feature type="domain" description="Major facilitator superfamily (MFS) profile" evidence="5">
    <location>
        <begin position="214"/>
        <end position="396"/>
    </location>
</feature>
<feature type="transmembrane region" description="Helical" evidence="4">
    <location>
        <begin position="285"/>
        <end position="305"/>
    </location>
</feature>
<feature type="transmembrane region" description="Helical" evidence="4">
    <location>
        <begin position="76"/>
        <end position="95"/>
    </location>
</feature>
<evidence type="ECO:0000256" key="3">
    <source>
        <dbReference type="ARBA" id="ARBA00023136"/>
    </source>
</evidence>
<protein>
    <submittedName>
        <fullName evidence="6">MFS transporter</fullName>
    </submittedName>
</protein>
<dbReference type="InterPro" id="IPR020846">
    <property type="entry name" value="MFS_dom"/>
</dbReference>
<feature type="transmembrane region" description="Helical" evidence="4">
    <location>
        <begin position="368"/>
        <end position="386"/>
    </location>
</feature>
<evidence type="ECO:0000259" key="5">
    <source>
        <dbReference type="PROSITE" id="PS50850"/>
    </source>
</evidence>
<dbReference type="Pfam" id="PF07690">
    <property type="entry name" value="MFS_1"/>
    <property type="match status" value="1"/>
</dbReference>
<dbReference type="InterPro" id="IPR036259">
    <property type="entry name" value="MFS_trans_sf"/>
</dbReference>